<name>F0R6D2_PHOSB</name>
<proteinExistence type="predicted"/>
<evidence type="ECO:0000313" key="2">
    <source>
        <dbReference type="Proteomes" id="UP000007486"/>
    </source>
</evidence>
<dbReference type="HOGENOM" id="CLU_741146_0_0_10"/>
<protein>
    <submittedName>
        <fullName evidence="1">Uncharacterized protein</fullName>
    </submittedName>
</protein>
<organism evidence="1 2">
    <name type="scientific">Phocaeicola salanitronis (strain DSM 18170 / JCM 13657 / CCUG 60908 / BL78)</name>
    <name type="common">Bacteroides salanitronis</name>
    <dbReference type="NCBI Taxonomy" id="667015"/>
    <lineage>
        <taxon>Bacteria</taxon>
        <taxon>Pseudomonadati</taxon>
        <taxon>Bacteroidota</taxon>
        <taxon>Bacteroidia</taxon>
        <taxon>Bacteroidales</taxon>
        <taxon>Bacteroidaceae</taxon>
        <taxon>Phocaeicola</taxon>
    </lineage>
</organism>
<accession>F0R6D2</accession>
<dbReference type="RefSeq" id="WP_013617231.1">
    <property type="nucleotide sequence ID" value="NC_015164.1"/>
</dbReference>
<dbReference type="EMBL" id="CP002530">
    <property type="protein sequence ID" value="ADY35796.1"/>
    <property type="molecule type" value="Genomic_DNA"/>
</dbReference>
<dbReference type="AlphaFoldDB" id="F0R6D2"/>
<reference evidence="1 2" key="1">
    <citation type="journal article" date="2011" name="Stand. Genomic Sci.">
        <title>Complete genome sequence of Bacteroides salanitronis type strain (BL78).</title>
        <authorList>
            <person name="Gronow S."/>
            <person name="Held B."/>
            <person name="Lucas S."/>
            <person name="Lapidus A."/>
            <person name="Del Rio T.G."/>
            <person name="Nolan M."/>
            <person name="Tice H."/>
            <person name="Deshpande S."/>
            <person name="Cheng J.F."/>
            <person name="Pitluck S."/>
            <person name="Liolios K."/>
            <person name="Pagani I."/>
            <person name="Ivanova N."/>
            <person name="Mavromatis K."/>
            <person name="Pati A."/>
            <person name="Tapia R."/>
            <person name="Han C."/>
            <person name="Goodwin L."/>
            <person name="Chen A."/>
            <person name="Palaniappan K."/>
            <person name="Land M."/>
            <person name="Hauser L."/>
            <person name="Chang Y.J."/>
            <person name="Jeffries C.D."/>
            <person name="Brambilla E.M."/>
            <person name="Rohde M."/>
            <person name="Goker M."/>
            <person name="Detter J.C."/>
            <person name="Woyke T."/>
            <person name="Bristow J."/>
            <person name="Markowitz V."/>
            <person name="Hugenholtz P."/>
            <person name="Kyrpides N.C."/>
            <person name="Klenk H.P."/>
            <person name="Eisen J.A."/>
        </authorList>
    </citation>
    <scope>NUCLEOTIDE SEQUENCE [LARGE SCALE GENOMIC DNA]</scope>
    <source>
        <strain evidence="1 2">DSM 18170</strain>
    </source>
</reference>
<keyword evidence="2" id="KW-1185">Reference proteome</keyword>
<evidence type="ECO:0000313" key="1">
    <source>
        <dbReference type="EMBL" id="ADY35796.1"/>
    </source>
</evidence>
<sequence>MLTFVQFSSRWKRLHHPSMDVEGDVGFFYQLYGKLYHLIGQEARCFDSSKILPFLLYVENTIAVGLDGVYEYRYRSVGNVESRWCNGFEMSATADSKVHNLVGRAVADARCSALRRWMTESVLSGDFSRLSEMLTWFACEDKILRYVYPDLRCRKAMFMRLAGDKQVSKKMLWTDLAFNWRDKRGYSLVNTIARQFRFSSPSLGKEECALLKEVAEMLDTIRSERLDTYTVIDWKDEHLLALLHRDGREFRDVIFLQSVPDDVQNRHLAAQLVTYNDKTYINGSAVWLNEEALPIWNGEANWNDIVKKEQDAAKLAYFTTAFGKRLSLYEDLYTVPEDPEEAYYADMGIYFDEPNIFDFLGCMKPSRASDARPNGEVIYLNR</sequence>
<gene>
    <name evidence="1" type="ordered locus">Bacsa_1218</name>
</gene>
<dbReference type="KEGG" id="bsa:Bacsa_1218"/>
<dbReference type="Proteomes" id="UP000007486">
    <property type="component" value="Chromosome"/>
</dbReference>